<dbReference type="EMBL" id="SRLO01000849">
    <property type="protein sequence ID" value="TNN45397.1"/>
    <property type="molecule type" value="Genomic_DNA"/>
</dbReference>
<reference evidence="1 2" key="1">
    <citation type="submission" date="2019-03" db="EMBL/GenBank/DDBJ databases">
        <title>First draft genome of Liparis tanakae, snailfish: a comprehensive survey of snailfish specific genes.</title>
        <authorList>
            <person name="Kim W."/>
            <person name="Song I."/>
            <person name="Jeong J.-H."/>
            <person name="Kim D."/>
            <person name="Kim S."/>
            <person name="Ryu S."/>
            <person name="Song J.Y."/>
            <person name="Lee S.K."/>
        </authorList>
    </citation>
    <scope>NUCLEOTIDE SEQUENCE [LARGE SCALE GENOMIC DNA]</scope>
    <source>
        <tissue evidence="1">Muscle</tissue>
    </source>
</reference>
<name>A0A4Z2FVZ5_9TELE</name>
<accession>A0A4Z2FVZ5</accession>
<dbReference type="AlphaFoldDB" id="A0A4Z2FVZ5"/>
<protein>
    <submittedName>
        <fullName evidence="1">Uncharacterized protein</fullName>
    </submittedName>
</protein>
<evidence type="ECO:0000313" key="2">
    <source>
        <dbReference type="Proteomes" id="UP000314294"/>
    </source>
</evidence>
<evidence type="ECO:0000313" key="1">
    <source>
        <dbReference type="EMBL" id="TNN45397.1"/>
    </source>
</evidence>
<gene>
    <name evidence="1" type="ORF">EYF80_044418</name>
</gene>
<comment type="caution">
    <text evidence="1">The sequence shown here is derived from an EMBL/GenBank/DDBJ whole genome shotgun (WGS) entry which is preliminary data.</text>
</comment>
<organism evidence="1 2">
    <name type="scientific">Liparis tanakae</name>
    <name type="common">Tanaka's snailfish</name>
    <dbReference type="NCBI Taxonomy" id="230148"/>
    <lineage>
        <taxon>Eukaryota</taxon>
        <taxon>Metazoa</taxon>
        <taxon>Chordata</taxon>
        <taxon>Craniata</taxon>
        <taxon>Vertebrata</taxon>
        <taxon>Euteleostomi</taxon>
        <taxon>Actinopterygii</taxon>
        <taxon>Neopterygii</taxon>
        <taxon>Teleostei</taxon>
        <taxon>Neoteleostei</taxon>
        <taxon>Acanthomorphata</taxon>
        <taxon>Eupercaria</taxon>
        <taxon>Perciformes</taxon>
        <taxon>Cottioidei</taxon>
        <taxon>Cottales</taxon>
        <taxon>Liparidae</taxon>
        <taxon>Liparis</taxon>
    </lineage>
</organism>
<keyword evidence="2" id="KW-1185">Reference proteome</keyword>
<proteinExistence type="predicted"/>
<dbReference type="Proteomes" id="UP000314294">
    <property type="component" value="Unassembled WGS sequence"/>
</dbReference>
<sequence>MFFSGITLKNPFGFQVGTFMVLCVGENKKTRTGKDWLMSSRGLKKGTHQIRVTTLLISDSCTKRHVREERGRGFTWKVDESRGRSATCGFQTWFGSPVEKVLRQHPRSK</sequence>